<proteinExistence type="predicted"/>
<evidence type="ECO:0000313" key="2">
    <source>
        <dbReference type="EMBL" id="BDG08421.1"/>
    </source>
</evidence>
<keyword evidence="3" id="KW-1185">Reference proteome</keyword>
<reference evidence="3" key="1">
    <citation type="journal article" date="2022" name="Int. J. Syst. Evol. Microbiol.">
        <title>Anaeromyxobacter oryzae sp. nov., Anaeromyxobacter diazotrophicus sp. nov. and Anaeromyxobacter paludicola sp. nov., isolated from paddy soils.</title>
        <authorList>
            <person name="Itoh H."/>
            <person name="Xu Z."/>
            <person name="Mise K."/>
            <person name="Masuda Y."/>
            <person name="Ushijima N."/>
            <person name="Hayakawa C."/>
            <person name="Shiratori Y."/>
            <person name="Senoo K."/>
        </authorList>
    </citation>
    <scope>NUCLEOTIDE SEQUENCE [LARGE SCALE GENOMIC DNA]</scope>
    <source>
        <strain evidence="3">Red630</strain>
    </source>
</reference>
<feature type="transmembrane region" description="Helical" evidence="1">
    <location>
        <begin position="22"/>
        <end position="41"/>
    </location>
</feature>
<keyword evidence="1" id="KW-0472">Membrane</keyword>
<evidence type="ECO:0000256" key="1">
    <source>
        <dbReference type="SAM" id="Phobius"/>
    </source>
</evidence>
<protein>
    <submittedName>
        <fullName evidence="2">Uncharacterized protein</fullName>
    </submittedName>
</protein>
<gene>
    <name evidence="2" type="ORF">AMPC_15340</name>
</gene>
<sequence length="82" mass="8552">MAIAHEGRTTSMVEQQTAKVPSLAYMGIAVGAMAASAALLFTGRKQLANFVGQWAPSILIVGLYNKVAKELAIPRATGYGTA</sequence>
<keyword evidence="1" id="KW-0812">Transmembrane</keyword>
<organism evidence="2 3">
    <name type="scientific">Anaeromyxobacter paludicola</name>
    <dbReference type="NCBI Taxonomy" id="2918171"/>
    <lineage>
        <taxon>Bacteria</taxon>
        <taxon>Pseudomonadati</taxon>
        <taxon>Myxococcota</taxon>
        <taxon>Myxococcia</taxon>
        <taxon>Myxococcales</taxon>
        <taxon>Cystobacterineae</taxon>
        <taxon>Anaeromyxobacteraceae</taxon>
        <taxon>Anaeromyxobacter</taxon>
    </lineage>
</organism>
<keyword evidence="1" id="KW-1133">Transmembrane helix</keyword>
<evidence type="ECO:0000313" key="3">
    <source>
        <dbReference type="Proteomes" id="UP001162734"/>
    </source>
</evidence>
<dbReference type="Proteomes" id="UP001162734">
    <property type="component" value="Chromosome"/>
</dbReference>
<accession>A0ABM7X995</accession>
<name>A0ABM7X995_9BACT</name>
<dbReference type="EMBL" id="AP025592">
    <property type="protein sequence ID" value="BDG08421.1"/>
    <property type="molecule type" value="Genomic_DNA"/>
</dbReference>
<dbReference type="RefSeq" id="WP_248345601.1">
    <property type="nucleotide sequence ID" value="NZ_AP025592.1"/>
</dbReference>